<keyword evidence="5" id="KW-1185">Reference proteome</keyword>
<keyword evidence="2" id="KW-0732">Signal</keyword>
<evidence type="ECO:0000259" key="3">
    <source>
        <dbReference type="Pfam" id="PF20434"/>
    </source>
</evidence>
<evidence type="ECO:0000256" key="1">
    <source>
        <dbReference type="ARBA" id="ARBA00022801"/>
    </source>
</evidence>
<dbReference type="Proteomes" id="UP000182427">
    <property type="component" value="Chromosome I"/>
</dbReference>
<dbReference type="Gene3D" id="3.40.50.1820">
    <property type="entry name" value="alpha/beta hydrolase"/>
    <property type="match status" value="1"/>
</dbReference>
<organism evidence="4 5">
    <name type="scientific">Terriglobus roseus</name>
    <dbReference type="NCBI Taxonomy" id="392734"/>
    <lineage>
        <taxon>Bacteria</taxon>
        <taxon>Pseudomonadati</taxon>
        <taxon>Acidobacteriota</taxon>
        <taxon>Terriglobia</taxon>
        <taxon>Terriglobales</taxon>
        <taxon>Acidobacteriaceae</taxon>
        <taxon>Terriglobus</taxon>
    </lineage>
</organism>
<sequence length="311" mass="34709">MPINRRSFEIWAAFSFLLLLFNTAFAQEPTFPSEEGMRAAFQLRARYAMTPNITYLLASGVDLKLDLYQRIDTDKPMPTLIFIHGGGWIGLNKEYSIGAFMPWVMMGWNVVNVEYRMAHVALAPAAVEDCLCALRWVAQHAKDKHFDLSRLVIAGESAGGHLALTTGLIQESAGLDRECPGMPLPRVAAVVSWFGVGDMEKLLHQDNLPPGRDDAITWFGSMPNREAMARLVSPIHYVRKDGPAVFLIAGNEDPILDFHQSVDMDAALKRVGEPSELMIINHGLHGHFTPEQQITIYSKLRAFLKSNHVEP</sequence>
<dbReference type="AlphaFoldDB" id="A0A1G7NPW8"/>
<dbReference type="SUPFAM" id="SSF53474">
    <property type="entry name" value="alpha/beta-Hydrolases"/>
    <property type="match status" value="1"/>
</dbReference>
<dbReference type="GO" id="GO:0016787">
    <property type="term" value="F:hydrolase activity"/>
    <property type="evidence" value="ECO:0007669"/>
    <property type="project" value="UniProtKB-KW"/>
</dbReference>
<evidence type="ECO:0000313" key="5">
    <source>
        <dbReference type="Proteomes" id="UP000182427"/>
    </source>
</evidence>
<dbReference type="PANTHER" id="PTHR48081">
    <property type="entry name" value="AB HYDROLASE SUPERFAMILY PROTEIN C4A8.06C"/>
    <property type="match status" value="1"/>
</dbReference>
<dbReference type="Pfam" id="PF20434">
    <property type="entry name" value="BD-FAE"/>
    <property type="match status" value="1"/>
</dbReference>
<feature type="chain" id="PRO_5009242107" evidence="2">
    <location>
        <begin position="27"/>
        <end position="311"/>
    </location>
</feature>
<feature type="signal peptide" evidence="2">
    <location>
        <begin position="1"/>
        <end position="26"/>
    </location>
</feature>
<dbReference type="EMBL" id="LT629690">
    <property type="protein sequence ID" value="SDF75991.1"/>
    <property type="molecule type" value="Genomic_DNA"/>
</dbReference>
<dbReference type="OrthoDB" id="112545at2"/>
<dbReference type="InterPro" id="IPR050300">
    <property type="entry name" value="GDXG_lipolytic_enzyme"/>
</dbReference>
<name>A0A1G7NPW8_9BACT</name>
<reference evidence="4 5" key="1">
    <citation type="submission" date="2016-10" db="EMBL/GenBank/DDBJ databases">
        <authorList>
            <person name="de Groot N.N."/>
        </authorList>
    </citation>
    <scope>NUCLEOTIDE SEQUENCE [LARGE SCALE GENOMIC DNA]</scope>
    <source>
        <strain evidence="4 5">GAS232</strain>
    </source>
</reference>
<accession>A0A1G7NPW8</accession>
<evidence type="ECO:0000256" key="2">
    <source>
        <dbReference type="SAM" id="SignalP"/>
    </source>
</evidence>
<dbReference type="RefSeq" id="WP_083346045.1">
    <property type="nucleotide sequence ID" value="NZ_LT629690.1"/>
</dbReference>
<feature type="domain" description="BD-FAE-like" evidence="3">
    <location>
        <begin position="65"/>
        <end position="268"/>
    </location>
</feature>
<evidence type="ECO:0000313" key="4">
    <source>
        <dbReference type="EMBL" id="SDF75991.1"/>
    </source>
</evidence>
<protein>
    <submittedName>
        <fullName evidence="4">Acetyl esterase/lipase</fullName>
    </submittedName>
</protein>
<keyword evidence="1" id="KW-0378">Hydrolase</keyword>
<dbReference type="InterPro" id="IPR029058">
    <property type="entry name" value="AB_hydrolase_fold"/>
</dbReference>
<gene>
    <name evidence="4" type="ORF">SAMN05444167_3221</name>
</gene>
<proteinExistence type="predicted"/>
<dbReference type="InterPro" id="IPR049492">
    <property type="entry name" value="BD-FAE-like_dom"/>
</dbReference>